<feature type="binding site" evidence="6">
    <location>
        <position position="123"/>
    </location>
    <ligand>
        <name>Fe cation</name>
        <dbReference type="ChEBI" id="CHEBI:24875"/>
        <label>1</label>
    </ligand>
</feature>
<keyword evidence="11" id="KW-1185">Reference proteome</keyword>
<evidence type="ECO:0000256" key="5">
    <source>
        <dbReference type="ARBA" id="ARBA00023157"/>
    </source>
</evidence>
<dbReference type="InterPro" id="IPR009040">
    <property type="entry name" value="Ferritin-like_diiron"/>
</dbReference>
<dbReference type="GO" id="GO:0004322">
    <property type="term" value="F:ferroxidase activity"/>
    <property type="evidence" value="ECO:0007669"/>
    <property type="project" value="UniProtKB-ARBA"/>
</dbReference>
<dbReference type="InterPro" id="IPR008331">
    <property type="entry name" value="Ferritin_DPS_dom"/>
</dbReference>
<keyword evidence="3 6" id="KW-0479">Metal-binding</keyword>
<dbReference type="Gene3D" id="1.20.1260.10">
    <property type="match status" value="1"/>
</dbReference>
<evidence type="ECO:0000256" key="2">
    <source>
        <dbReference type="ARBA" id="ARBA00022434"/>
    </source>
</evidence>
<keyword evidence="5" id="KW-1015">Disulfide bond</keyword>
<proteinExistence type="inferred from homology"/>
<evidence type="ECO:0000256" key="7">
    <source>
        <dbReference type="RuleBase" id="RU361145"/>
    </source>
</evidence>
<dbReference type="InterPro" id="IPR009078">
    <property type="entry name" value="Ferritin-like_SF"/>
</dbReference>
<dbReference type="Gene3D" id="4.10.740.10">
    <property type="entry name" value="Coagulation Factor IX"/>
    <property type="match status" value="1"/>
</dbReference>
<gene>
    <name evidence="10" type="primary">PRRG1</name>
</gene>
<keyword evidence="2 7" id="KW-0409">Iron storage</keyword>
<dbReference type="SUPFAM" id="SSF57630">
    <property type="entry name" value="GLA-domain"/>
    <property type="match status" value="1"/>
</dbReference>
<evidence type="ECO:0000313" key="11">
    <source>
        <dbReference type="Proteomes" id="UP000001595"/>
    </source>
</evidence>
<dbReference type="GO" id="GO:0008199">
    <property type="term" value="F:ferric iron binding"/>
    <property type="evidence" value="ECO:0007669"/>
    <property type="project" value="InterPro"/>
</dbReference>
<feature type="binding site" evidence="6">
    <location>
        <position position="161"/>
    </location>
    <ligand>
        <name>Fe cation</name>
        <dbReference type="ChEBI" id="CHEBI:24875"/>
        <label>1</label>
    </ligand>
</feature>
<dbReference type="PANTHER" id="PTHR11431:SF97">
    <property type="entry name" value="FERRITIN HEAVY POLYPEPTIDE-LIKE 17-RELATED"/>
    <property type="match status" value="1"/>
</dbReference>
<sequence>MGRVFLTGEKANSVLKRYPRANGFFEEIRQGNIERECKEEFCTFEEAREAFENNEKTIMDPNTRFWLFPPLAIRLQPATTPQLPPACSLRPKVPAMATTPVLQVRQNYHPNCEAAVNNHVNLEFHASYVYLSMAFYFDRDNAALEHFSRYFLRQFHKKREHVQDLMRLQNQHSGCICFHDIRKPERQDWESRPKAMECAFHLEKSVSQSLLQLHQLAMEKGDPQLCDFLESHFLNQQVKAIKELGDYLGNLCKTWAPEAGLAEYLFDKLTLGGSEEDT</sequence>
<dbReference type="GO" id="GO:0008198">
    <property type="term" value="F:ferrous iron binding"/>
    <property type="evidence" value="ECO:0007669"/>
    <property type="project" value="TreeGrafter"/>
</dbReference>
<dbReference type="PROSITE" id="PS50998">
    <property type="entry name" value="GLA_2"/>
    <property type="match status" value="1"/>
</dbReference>
<organism evidence="10 11">
    <name type="scientific">Pongo abelii</name>
    <name type="common">Sumatran orangutan</name>
    <name type="synonym">Pongo pygmaeus abelii</name>
    <dbReference type="NCBI Taxonomy" id="9601"/>
    <lineage>
        <taxon>Eukaryota</taxon>
        <taxon>Metazoa</taxon>
        <taxon>Chordata</taxon>
        <taxon>Craniata</taxon>
        <taxon>Vertebrata</taxon>
        <taxon>Euteleostomi</taxon>
        <taxon>Mammalia</taxon>
        <taxon>Eutheria</taxon>
        <taxon>Euarchontoglires</taxon>
        <taxon>Primates</taxon>
        <taxon>Haplorrhini</taxon>
        <taxon>Catarrhini</taxon>
        <taxon>Hominidae</taxon>
        <taxon>Pongo</taxon>
    </lineage>
</organism>
<dbReference type="InterPro" id="IPR000294">
    <property type="entry name" value="GLA_domain"/>
</dbReference>
<dbReference type="Ensembl" id="ENSPPYT00000023605.2">
    <property type="protein sequence ID" value="ENSPPYP00000022645.2"/>
    <property type="gene ID" value="ENSPPYG00000020235.2"/>
</dbReference>
<dbReference type="PROSITE" id="PS00204">
    <property type="entry name" value="FERRITIN_2"/>
    <property type="match status" value="1"/>
</dbReference>
<feature type="binding site" evidence="6">
    <location>
        <position position="237"/>
    </location>
    <ligand>
        <name>Fe cation</name>
        <dbReference type="ChEBI" id="CHEBI:24875"/>
        <label>1</label>
    </ligand>
</feature>
<evidence type="ECO:0000259" key="8">
    <source>
        <dbReference type="PROSITE" id="PS50905"/>
    </source>
</evidence>
<reference evidence="10" key="2">
    <citation type="submission" date="2025-08" db="UniProtKB">
        <authorList>
            <consortium name="Ensembl"/>
        </authorList>
    </citation>
    <scope>IDENTIFICATION</scope>
</reference>
<dbReference type="PRINTS" id="PR00001">
    <property type="entry name" value="GLABLOOD"/>
</dbReference>
<reference evidence="10" key="3">
    <citation type="submission" date="2025-09" db="UniProtKB">
        <authorList>
            <consortium name="Ensembl"/>
        </authorList>
    </citation>
    <scope>IDENTIFICATION</scope>
</reference>
<accession>H2PVA0</accession>
<feature type="domain" description="Ferritin-like diiron" evidence="8">
    <location>
        <begin position="106"/>
        <end position="255"/>
    </location>
</feature>
<comment type="function">
    <text evidence="7">Stores iron in a soluble, non-toxic, readily available form. Important for iron homeostasis. Iron is taken up in the ferrous form and deposited as ferric hydroxides after oxidation.</text>
</comment>
<dbReference type="Proteomes" id="UP000001595">
    <property type="component" value="Chromosome X"/>
</dbReference>
<dbReference type="InterPro" id="IPR001519">
    <property type="entry name" value="Ferritin"/>
</dbReference>
<evidence type="ECO:0000256" key="3">
    <source>
        <dbReference type="ARBA" id="ARBA00022723"/>
    </source>
</evidence>
<dbReference type="FunFam" id="4.10.740.10:FF:000001">
    <property type="entry name" value="vitamin K-dependent protein S"/>
    <property type="match status" value="1"/>
</dbReference>
<dbReference type="GO" id="GO:0005509">
    <property type="term" value="F:calcium ion binding"/>
    <property type="evidence" value="ECO:0007669"/>
    <property type="project" value="InterPro"/>
</dbReference>
<dbReference type="FunCoup" id="H2PVA0">
    <property type="interactions" value="37"/>
</dbReference>
<protein>
    <recommendedName>
        <fullName evidence="7">Ferritin</fullName>
    </recommendedName>
</protein>
<comment type="similarity">
    <text evidence="1 7">Belongs to the ferritin family.</text>
</comment>
<dbReference type="Pfam" id="PF00210">
    <property type="entry name" value="Ferritin"/>
    <property type="match status" value="1"/>
</dbReference>
<dbReference type="SUPFAM" id="SSF47240">
    <property type="entry name" value="Ferritin-like"/>
    <property type="match status" value="1"/>
</dbReference>
<dbReference type="Pfam" id="PF00594">
    <property type="entry name" value="Gla"/>
    <property type="match status" value="1"/>
</dbReference>
<dbReference type="PROSITE" id="PS50905">
    <property type="entry name" value="FERRITIN_LIKE"/>
    <property type="match status" value="1"/>
</dbReference>
<dbReference type="InterPro" id="IPR014034">
    <property type="entry name" value="Ferritin_CS"/>
</dbReference>
<dbReference type="CDD" id="cd01056">
    <property type="entry name" value="Euk_Ferritin"/>
    <property type="match status" value="1"/>
</dbReference>
<evidence type="ECO:0000256" key="6">
    <source>
        <dbReference type="PIRSR" id="PIRSR601519-1"/>
    </source>
</evidence>
<dbReference type="OMA" id="NNEKTIM"/>
<dbReference type="InterPro" id="IPR012347">
    <property type="entry name" value="Ferritin-like"/>
</dbReference>
<dbReference type="GO" id="GO:0005576">
    <property type="term" value="C:extracellular region"/>
    <property type="evidence" value="ECO:0007669"/>
    <property type="project" value="InterPro"/>
</dbReference>
<feature type="domain" description="Gla" evidence="9">
    <location>
        <begin position="20"/>
        <end position="67"/>
    </location>
</feature>
<evidence type="ECO:0000256" key="1">
    <source>
        <dbReference type="ARBA" id="ARBA00007513"/>
    </source>
</evidence>
<dbReference type="InParanoid" id="H2PVA0"/>
<feature type="binding site" evidence="6">
    <location>
        <position position="203"/>
    </location>
    <ligand>
        <name>Fe cation</name>
        <dbReference type="ChEBI" id="CHEBI:24875"/>
        <label>1</label>
    </ligand>
</feature>
<dbReference type="HOGENOM" id="CLU_065681_4_0_1"/>
<dbReference type="GO" id="GO:0005737">
    <property type="term" value="C:cytoplasm"/>
    <property type="evidence" value="ECO:0007669"/>
    <property type="project" value="TreeGrafter"/>
</dbReference>
<dbReference type="eggNOG" id="KOG2332">
    <property type="taxonomic scope" value="Eukaryota"/>
</dbReference>
<dbReference type="AlphaFoldDB" id="H2PVA0"/>
<name>H2PVA0_PONAB</name>
<dbReference type="GO" id="GO:0006879">
    <property type="term" value="P:intracellular iron ion homeostasis"/>
    <property type="evidence" value="ECO:0007669"/>
    <property type="project" value="UniProtKB-KW"/>
</dbReference>
<evidence type="ECO:0000313" key="10">
    <source>
        <dbReference type="Ensembl" id="ENSPPYP00000022645.2"/>
    </source>
</evidence>
<dbReference type="InterPro" id="IPR017857">
    <property type="entry name" value="Coagulation_fac-like_Gla_dom"/>
</dbReference>
<dbReference type="FunFam" id="1.20.1260.10:FF:000016">
    <property type="entry name" value="Ferritin heavy chain"/>
    <property type="match status" value="1"/>
</dbReference>
<evidence type="ECO:0000259" key="9">
    <source>
        <dbReference type="PROSITE" id="PS50998"/>
    </source>
</evidence>
<dbReference type="GeneTree" id="ENSGT00950000182841"/>
<dbReference type="SMART" id="SM00069">
    <property type="entry name" value="GLA"/>
    <property type="match status" value="1"/>
</dbReference>
<dbReference type="GO" id="GO:0006826">
    <property type="term" value="P:iron ion transport"/>
    <property type="evidence" value="ECO:0007669"/>
    <property type="project" value="InterPro"/>
</dbReference>
<reference evidence="10 11" key="1">
    <citation type="submission" date="2008-02" db="EMBL/GenBank/DDBJ databases">
        <title>A 6x draft sequence assembly of the Pongo pygmaeus abelii genome.</title>
        <authorList>
            <person name="Wilson R.K."/>
            <person name="Mardis E."/>
        </authorList>
    </citation>
    <scope>NUCLEOTIDE SEQUENCE [LARGE SCALE GENOMIC DNA]</scope>
</reference>
<dbReference type="InterPro" id="IPR035972">
    <property type="entry name" value="GLA-like_dom_SF"/>
</dbReference>
<dbReference type="PANTHER" id="PTHR11431">
    <property type="entry name" value="FERRITIN"/>
    <property type="match status" value="1"/>
</dbReference>
<evidence type="ECO:0000256" key="4">
    <source>
        <dbReference type="ARBA" id="ARBA00023004"/>
    </source>
</evidence>
<keyword evidence="4 6" id="KW-0408">Iron</keyword>